<sequence>MYLVPTLDTQEEVLIVLDKIQSSGELGAEAWVKDKRVSWVLSGISIAFTKMDHIIWNQTPNNTNVGESAHANVNHDGRNLSLLAGIVRGCNFDKRQWESGNVYEKYNIPDSYRDKSELARSIQAEKRASLSTVKKQKSNSHNKENDTIEIIESNGDPCFDQQRKVNTLAQETLAIRKQANNELEREIALLEKRNKLLGL</sequence>
<dbReference type="Proteomes" id="UP000232688">
    <property type="component" value="Unassembled WGS sequence"/>
</dbReference>
<proteinExistence type="predicted"/>
<name>A0A2N0QTV4_9GLOM</name>
<reference evidence="1 2" key="2">
    <citation type="submission" date="2017-10" db="EMBL/GenBank/DDBJ databases">
        <title>Genome analyses suggest a sexual origin of heterokaryosis in a supposedly ancient asexual fungus.</title>
        <authorList>
            <person name="Corradi N."/>
            <person name="Sedzielewska K."/>
            <person name="Noel J."/>
            <person name="Charron P."/>
            <person name="Farinelli L."/>
            <person name="Marton T."/>
            <person name="Kruger M."/>
            <person name="Pelin A."/>
            <person name="Brachmann A."/>
            <person name="Corradi N."/>
        </authorList>
    </citation>
    <scope>NUCLEOTIDE SEQUENCE [LARGE SCALE GENOMIC DNA]</scope>
    <source>
        <strain evidence="1 2">A1</strain>
    </source>
</reference>
<dbReference type="VEuPathDB" id="FungiDB:RhiirA1_542866"/>
<gene>
    <name evidence="1" type="ORF">RhiirA1_542866</name>
</gene>
<evidence type="ECO:0000313" key="2">
    <source>
        <dbReference type="Proteomes" id="UP000232688"/>
    </source>
</evidence>
<dbReference type="EMBL" id="LLXH01003211">
    <property type="protein sequence ID" value="PKC54499.1"/>
    <property type="molecule type" value="Genomic_DNA"/>
</dbReference>
<protein>
    <submittedName>
        <fullName evidence="1">Uncharacterized protein</fullName>
    </submittedName>
</protein>
<dbReference type="AlphaFoldDB" id="A0A2N0QTV4"/>
<reference evidence="1 2" key="1">
    <citation type="submission" date="2017-10" db="EMBL/GenBank/DDBJ databases">
        <title>Extensive intraspecific genome diversity in a model arbuscular mycorrhizal fungus.</title>
        <authorList>
            <person name="Chen E.C.H."/>
            <person name="Morin E."/>
            <person name="Baudet D."/>
            <person name="Noel J."/>
            <person name="Ndikumana S."/>
            <person name="Charron P."/>
            <person name="St-Onge C."/>
            <person name="Giorgi J."/>
            <person name="Grigoriev I.V."/>
            <person name="Roux C."/>
            <person name="Martin F.M."/>
            <person name="Corradi N."/>
        </authorList>
    </citation>
    <scope>NUCLEOTIDE SEQUENCE [LARGE SCALE GENOMIC DNA]</scope>
    <source>
        <strain evidence="1 2">A1</strain>
    </source>
</reference>
<dbReference type="VEuPathDB" id="FungiDB:FUN_009267"/>
<evidence type="ECO:0000313" key="1">
    <source>
        <dbReference type="EMBL" id="PKC54499.1"/>
    </source>
</evidence>
<accession>A0A2N0QTV4</accession>
<comment type="caution">
    <text evidence="1">The sequence shown here is derived from an EMBL/GenBank/DDBJ whole genome shotgun (WGS) entry which is preliminary data.</text>
</comment>
<dbReference type="VEuPathDB" id="FungiDB:RhiirFUN_009891"/>
<organism evidence="1 2">
    <name type="scientific">Rhizophagus irregularis</name>
    <dbReference type="NCBI Taxonomy" id="588596"/>
    <lineage>
        <taxon>Eukaryota</taxon>
        <taxon>Fungi</taxon>
        <taxon>Fungi incertae sedis</taxon>
        <taxon>Mucoromycota</taxon>
        <taxon>Glomeromycotina</taxon>
        <taxon>Glomeromycetes</taxon>
        <taxon>Glomerales</taxon>
        <taxon>Glomeraceae</taxon>
        <taxon>Rhizophagus</taxon>
    </lineage>
</organism>